<protein>
    <submittedName>
        <fullName evidence="1">Uncharacterized protein</fullName>
    </submittedName>
</protein>
<dbReference type="HOGENOM" id="CLU_2794216_0_0_1"/>
<dbReference type="EMBL" id="KN831769">
    <property type="protein sequence ID" value="KIM47434.1"/>
    <property type="molecule type" value="Genomic_DNA"/>
</dbReference>
<keyword evidence="2" id="KW-1185">Reference proteome</keyword>
<reference evidence="2" key="2">
    <citation type="submission" date="2015-01" db="EMBL/GenBank/DDBJ databases">
        <title>Evolutionary Origins and Diversification of the Mycorrhizal Mutualists.</title>
        <authorList>
            <consortium name="DOE Joint Genome Institute"/>
            <consortium name="Mycorrhizal Genomics Consortium"/>
            <person name="Kohler A."/>
            <person name="Kuo A."/>
            <person name="Nagy L.G."/>
            <person name="Floudas D."/>
            <person name="Copeland A."/>
            <person name="Barry K.W."/>
            <person name="Cichocki N."/>
            <person name="Veneault-Fourrey C."/>
            <person name="LaButti K."/>
            <person name="Lindquist E.A."/>
            <person name="Lipzen A."/>
            <person name="Lundell T."/>
            <person name="Morin E."/>
            <person name="Murat C."/>
            <person name="Riley R."/>
            <person name="Ohm R."/>
            <person name="Sun H."/>
            <person name="Tunlid A."/>
            <person name="Henrissat B."/>
            <person name="Grigoriev I.V."/>
            <person name="Hibbett D.S."/>
            <person name="Martin F."/>
        </authorList>
    </citation>
    <scope>NUCLEOTIDE SEQUENCE [LARGE SCALE GENOMIC DNA]</scope>
    <source>
        <strain evidence="2">h7</strain>
    </source>
</reference>
<reference evidence="1 2" key="1">
    <citation type="submission" date="2014-04" db="EMBL/GenBank/DDBJ databases">
        <authorList>
            <consortium name="DOE Joint Genome Institute"/>
            <person name="Kuo A."/>
            <person name="Gay G."/>
            <person name="Dore J."/>
            <person name="Kohler A."/>
            <person name="Nagy L.G."/>
            <person name="Floudas D."/>
            <person name="Copeland A."/>
            <person name="Barry K.W."/>
            <person name="Cichocki N."/>
            <person name="Veneault-Fourrey C."/>
            <person name="LaButti K."/>
            <person name="Lindquist E.A."/>
            <person name="Lipzen A."/>
            <person name="Lundell T."/>
            <person name="Morin E."/>
            <person name="Murat C."/>
            <person name="Sun H."/>
            <person name="Tunlid A."/>
            <person name="Henrissat B."/>
            <person name="Grigoriev I.V."/>
            <person name="Hibbett D.S."/>
            <person name="Martin F."/>
            <person name="Nordberg H.P."/>
            <person name="Cantor M.N."/>
            <person name="Hua S.X."/>
        </authorList>
    </citation>
    <scope>NUCLEOTIDE SEQUENCE [LARGE SCALE GENOMIC DNA]</scope>
    <source>
        <strain evidence="2">h7</strain>
    </source>
</reference>
<accession>A0A0C3CTL2</accession>
<proteinExistence type="predicted"/>
<organism evidence="1 2">
    <name type="scientific">Hebeloma cylindrosporum</name>
    <dbReference type="NCBI Taxonomy" id="76867"/>
    <lineage>
        <taxon>Eukaryota</taxon>
        <taxon>Fungi</taxon>
        <taxon>Dikarya</taxon>
        <taxon>Basidiomycota</taxon>
        <taxon>Agaricomycotina</taxon>
        <taxon>Agaricomycetes</taxon>
        <taxon>Agaricomycetidae</taxon>
        <taxon>Agaricales</taxon>
        <taxon>Agaricineae</taxon>
        <taxon>Hymenogastraceae</taxon>
        <taxon>Hebeloma</taxon>
    </lineage>
</organism>
<name>A0A0C3CTL2_HEBCY</name>
<dbReference type="AlphaFoldDB" id="A0A0C3CTL2"/>
<sequence length="68" mass="7736">MPTEFLSFVFTTLWHECNFVFEPGSPKTLAGHDTVSADQPTGVHLSEFYCAERGANFRIFIQETLRLP</sequence>
<dbReference type="Proteomes" id="UP000053424">
    <property type="component" value="Unassembled WGS sequence"/>
</dbReference>
<gene>
    <name evidence="1" type="ORF">M413DRAFT_439102</name>
</gene>
<evidence type="ECO:0000313" key="1">
    <source>
        <dbReference type="EMBL" id="KIM47434.1"/>
    </source>
</evidence>
<evidence type="ECO:0000313" key="2">
    <source>
        <dbReference type="Proteomes" id="UP000053424"/>
    </source>
</evidence>